<evidence type="ECO:0000313" key="3">
    <source>
        <dbReference type="Proteomes" id="UP000256845"/>
    </source>
</evidence>
<keyword evidence="1" id="KW-1133">Transmembrane helix</keyword>
<name>A0A3D9HVU0_9PROT</name>
<evidence type="ECO:0000313" key="2">
    <source>
        <dbReference type="EMBL" id="RED53501.1"/>
    </source>
</evidence>
<keyword evidence="1" id="KW-0812">Transmembrane</keyword>
<keyword evidence="3" id="KW-1185">Reference proteome</keyword>
<sequence length="71" mass="7915">MTSLQKTIIAATLTLFFLYHAVTDTAAGHGLMPMNAENALLTNLSYTVPVFLSLIWLLRSLRELAHDRAKK</sequence>
<accession>A0A3D9HVU0</accession>
<keyword evidence="1" id="KW-0472">Membrane</keyword>
<evidence type="ECO:0000256" key="1">
    <source>
        <dbReference type="SAM" id="Phobius"/>
    </source>
</evidence>
<dbReference type="AlphaFoldDB" id="A0A3D9HVU0"/>
<dbReference type="EMBL" id="QRDW01000001">
    <property type="protein sequence ID" value="RED53501.1"/>
    <property type="molecule type" value="Genomic_DNA"/>
</dbReference>
<organism evidence="2 3">
    <name type="scientific">Aestuariispira insulae</name>
    <dbReference type="NCBI Taxonomy" id="1461337"/>
    <lineage>
        <taxon>Bacteria</taxon>
        <taxon>Pseudomonadati</taxon>
        <taxon>Pseudomonadota</taxon>
        <taxon>Alphaproteobacteria</taxon>
        <taxon>Rhodospirillales</taxon>
        <taxon>Kiloniellaceae</taxon>
        <taxon>Aestuariispira</taxon>
    </lineage>
</organism>
<reference evidence="2 3" key="1">
    <citation type="submission" date="2018-07" db="EMBL/GenBank/DDBJ databases">
        <title>Genomic Encyclopedia of Type Strains, Phase III (KMG-III): the genomes of soil and plant-associated and newly described type strains.</title>
        <authorList>
            <person name="Whitman W."/>
        </authorList>
    </citation>
    <scope>NUCLEOTIDE SEQUENCE [LARGE SCALE GENOMIC DNA]</scope>
    <source>
        <strain evidence="2 3">CECT 8488</strain>
    </source>
</reference>
<gene>
    <name evidence="2" type="ORF">DFP90_101291</name>
</gene>
<comment type="caution">
    <text evidence="2">The sequence shown here is derived from an EMBL/GenBank/DDBJ whole genome shotgun (WGS) entry which is preliminary data.</text>
</comment>
<dbReference type="RefSeq" id="WP_115934634.1">
    <property type="nucleotide sequence ID" value="NZ_QRDW01000001.1"/>
</dbReference>
<dbReference type="Proteomes" id="UP000256845">
    <property type="component" value="Unassembled WGS sequence"/>
</dbReference>
<proteinExistence type="predicted"/>
<feature type="transmembrane region" description="Helical" evidence="1">
    <location>
        <begin position="39"/>
        <end position="58"/>
    </location>
</feature>
<protein>
    <submittedName>
        <fullName evidence="2">Uncharacterized protein</fullName>
    </submittedName>
</protein>